<comment type="caution">
    <text evidence="1">The sequence shown here is derived from an EMBL/GenBank/DDBJ whole genome shotgun (WGS) entry which is preliminary data.</text>
</comment>
<accession>A0ACC6S5T4</accession>
<organism evidence="1 2">
    <name type="scientific">Robertmurraya yapensis</name>
    <name type="common">ex Hitch et al 2024</name>
    <dbReference type="NCBI Taxonomy" id="3133160"/>
    <lineage>
        <taxon>Bacteria</taxon>
        <taxon>Bacillati</taxon>
        <taxon>Bacillota</taxon>
        <taxon>Bacilli</taxon>
        <taxon>Bacillales</taxon>
        <taxon>Bacillaceae</taxon>
        <taxon>Robertmurraya</taxon>
    </lineage>
</organism>
<evidence type="ECO:0000313" key="2">
    <source>
        <dbReference type="Proteomes" id="UP001439875"/>
    </source>
</evidence>
<protein>
    <submittedName>
        <fullName evidence="1">CrcB family protein</fullName>
    </submittedName>
</protein>
<sequence>MKVYLYVGLGGAVGSVLRYGIGIASLQLFGTGFPFGTILVNIIGAFILGWLTAKVIHPHVRAAIGTGLIGSFTTLSTLSVDVVALIHGGKLLLAATYIFVSLFGGLLFAAFGFRIGEQKEVGEGQ</sequence>
<keyword evidence="2" id="KW-1185">Reference proteome</keyword>
<proteinExistence type="predicted"/>
<reference evidence="1" key="1">
    <citation type="submission" date="2024-03" db="EMBL/GenBank/DDBJ databases">
        <title>Human intestinal bacterial collection.</title>
        <authorList>
            <person name="Pauvert C."/>
            <person name="Hitch T.C.A."/>
            <person name="Clavel T."/>
        </authorList>
    </citation>
    <scope>NUCLEOTIDE SEQUENCE</scope>
    <source>
        <strain evidence="1">CLA-AA-H227</strain>
    </source>
</reference>
<gene>
    <name evidence="1" type="ORF">WMO40_01640</name>
</gene>
<dbReference type="Proteomes" id="UP001439875">
    <property type="component" value="Unassembled WGS sequence"/>
</dbReference>
<dbReference type="EMBL" id="JBBMEW010000001">
    <property type="protein sequence ID" value="MEQ2525388.1"/>
    <property type="molecule type" value="Genomic_DNA"/>
</dbReference>
<evidence type="ECO:0000313" key="1">
    <source>
        <dbReference type="EMBL" id="MEQ2525388.1"/>
    </source>
</evidence>
<name>A0ACC6S5T4_9BACI</name>